<dbReference type="Pfam" id="PF13649">
    <property type="entry name" value="Methyltransf_25"/>
    <property type="match status" value="1"/>
</dbReference>
<dbReference type="OrthoDB" id="649979at2"/>
<dbReference type="AlphaFoldDB" id="A0A2K8KPF7"/>
<dbReference type="Proteomes" id="UP000229757">
    <property type="component" value="Chromosome"/>
</dbReference>
<dbReference type="InterPro" id="IPR019734">
    <property type="entry name" value="TPR_rpt"/>
</dbReference>
<evidence type="ECO:0000256" key="3">
    <source>
        <dbReference type="PROSITE-ProRule" id="PRU00339"/>
    </source>
</evidence>
<sequence length="694" mass="79072">MTKALKQADVWQCEPLGLASNTTDLTNREWKEFERLALFHYDKSINARTLNEQTVTHRGAAKDYANRLLKDKAREVTALNLLARIALDEGFYNASAQYLKDALTLNSEDAGCWYSMGHLGLATKDYDSALECFSRSLAIAPNQTRAETSLAYTLARKGQVVEAFQAYRTLFRTNPLDNHVQAKLFEILKNIQADYYQPDLEIDVIRWLKVKNMDLQALAPLVMSLLIHKYSLNDANAVIDLQDLAKDQMLNLALGKLYFINDEIEKFITLLRKHVLLNCIDGSYKDQHLLKLAGRLALHSEHNEQVYQYDADEKTLVNKLASLLTEVLLSPTNKTHDSAPLFTLYAMYEPLITVPGIDRLSNQNLTDWPAHAKRLIQHVVVNAKAEVQLMATIEKLGPISDSISVGVKQQYEENPYPRWLHLSYNTPTNYGRALETELIGFRAPEFFNMGSVKFLIAGAGTGQHALKVARYFRNAEVLAIDLSSRSLAYAKRMAVQHQISNIRFLNCDILELDQLDEQFHVIECSGVLHHMKNPDQGLAALKARLAPKGLIKLGLYSYQAREVVRQMRDLITRYDLPPTAEGIRTLRQAILEGKMPYDFSGLKSSQDFYSLSGCRDLLFHVHEFQYEPLELKAMIERQQLEFLGFVVPESVRADYGQRFPDDPRMVDLSHWQAFEQEHPALFAGMFQFYLQSNG</sequence>
<evidence type="ECO:0000313" key="6">
    <source>
        <dbReference type="Proteomes" id="UP000229757"/>
    </source>
</evidence>
<reference evidence="5 6" key="1">
    <citation type="journal article" date="2017" name="Environ. Microbiol.">
        <title>Genomic and physiological analyses of 'Reinekea forsetii' reveal a versatile opportunistic lifestyle during spring algae blooms.</title>
        <authorList>
            <person name="Avci B."/>
            <person name="Hahnke R.L."/>
            <person name="Chafee M."/>
            <person name="Fischer T."/>
            <person name="Gruber-Vodicka H."/>
            <person name="Tegetmeyer H.E."/>
            <person name="Harder J."/>
            <person name="Fuchs B.M."/>
            <person name="Amann R.I."/>
            <person name="Teeling H."/>
        </authorList>
    </citation>
    <scope>NUCLEOTIDE SEQUENCE [LARGE SCALE GENOMIC DNA]</scope>
    <source>
        <strain evidence="5 6">Hel1_31_D35</strain>
    </source>
</reference>
<dbReference type="EMBL" id="CP011797">
    <property type="protein sequence ID" value="ATX76655.1"/>
    <property type="molecule type" value="Genomic_DNA"/>
</dbReference>
<accession>A0A2K8KPF7</accession>
<gene>
    <name evidence="5" type="ORF">REIFOR_01510</name>
</gene>
<dbReference type="CDD" id="cd02440">
    <property type="entry name" value="AdoMet_MTases"/>
    <property type="match status" value="1"/>
</dbReference>
<keyword evidence="1" id="KW-0677">Repeat</keyword>
<dbReference type="PROSITE" id="PS50005">
    <property type="entry name" value="TPR"/>
    <property type="match status" value="1"/>
</dbReference>
<dbReference type="Gene3D" id="1.25.40.10">
    <property type="entry name" value="Tetratricopeptide repeat domain"/>
    <property type="match status" value="1"/>
</dbReference>
<dbReference type="InterPro" id="IPR011990">
    <property type="entry name" value="TPR-like_helical_dom_sf"/>
</dbReference>
<proteinExistence type="predicted"/>
<dbReference type="PANTHER" id="PTHR16193:SF0">
    <property type="entry name" value="TETRATRICOPEPTIDE REPEAT PROTEIN 27"/>
    <property type="match status" value="1"/>
</dbReference>
<dbReference type="InterPro" id="IPR041698">
    <property type="entry name" value="Methyltransf_25"/>
</dbReference>
<dbReference type="SUPFAM" id="SSF48452">
    <property type="entry name" value="TPR-like"/>
    <property type="match status" value="1"/>
</dbReference>
<keyword evidence="2 3" id="KW-0802">TPR repeat</keyword>
<feature type="domain" description="Methyltransferase" evidence="4">
    <location>
        <begin position="456"/>
        <end position="549"/>
    </location>
</feature>
<evidence type="ECO:0000313" key="5">
    <source>
        <dbReference type="EMBL" id="ATX76655.1"/>
    </source>
</evidence>
<dbReference type="InterPro" id="IPR029063">
    <property type="entry name" value="SAM-dependent_MTases_sf"/>
</dbReference>
<dbReference type="KEGG" id="rfo:REIFOR_01510"/>
<dbReference type="Gene3D" id="3.40.50.150">
    <property type="entry name" value="Vaccinia Virus protein VP39"/>
    <property type="match status" value="1"/>
</dbReference>
<dbReference type="PANTHER" id="PTHR16193">
    <property type="entry name" value="TETRATRICOPEPTIDE REPEAT PROTEIN 27"/>
    <property type="match status" value="1"/>
</dbReference>
<evidence type="ECO:0000259" key="4">
    <source>
        <dbReference type="Pfam" id="PF13649"/>
    </source>
</evidence>
<feature type="repeat" description="TPR" evidence="3">
    <location>
        <begin position="110"/>
        <end position="143"/>
    </location>
</feature>
<name>A0A2K8KPF7_9GAMM</name>
<organism evidence="5 6">
    <name type="scientific">Reinekea forsetii</name>
    <dbReference type="NCBI Taxonomy" id="1336806"/>
    <lineage>
        <taxon>Bacteria</taxon>
        <taxon>Pseudomonadati</taxon>
        <taxon>Pseudomonadota</taxon>
        <taxon>Gammaproteobacteria</taxon>
        <taxon>Oceanospirillales</taxon>
        <taxon>Saccharospirillaceae</taxon>
        <taxon>Reinekea</taxon>
    </lineage>
</organism>
<dbReference type="InterPro" id="IPR044244">
    <property type="entry name" value="TTC27/Emw1"/>
</dbReference>
<evidence type="ECO:0000256" key="1">
    <source>
        <dbReference type="ARBA" id="ARBA00022737"/>
    </source>
</evidence>
<keyword evidence="6" id="KW-1185">Reference proteome</keyword>
<protein>
    <recommendedName>
        <fullName evidence="4">Methyltransferase domain-containing protein</fullName>
    </recommendedName>
</protein>
<dbReference type="SMART" id="SM00028">
    <property type="entry name" value="TPR"/>
    <property type="match status" value="3"/>
</dbReference>
<dbReference type="SUPFAM" id="SSF53335">
    <property type="entry name" value="S-adenosyl-L-methionine-dependent methyltransferases"/>
    <property type="match status" value="1"/>
</dbReference>
<evidence type="ECO:0000256" key="2">
    <source>
        <dbReference type="ARBA" id="ARBA00022803"/>
    </source>
</evidence>
<dbReference type="Pfam" id="PF13181">
    <property type="entry name" value="TPR_8"/>
    <property type="match status" value="1"/>
</dbReference>
<dbReference type="RefSeq" id="WP_100256978.1">
    <property type="nucleotide sequence ID" value="NZ_CP011797.1"/>
</dbReference>